<proteinExistence type="predicted"/>
<dbReference type="EMBL" id="BPQB01000020">
    <property type="protein sequence ID" value="GJE91250.1"/>
    <property type="molecule type" value="Genomic_DNA"/>
</dbReference>
<comment type="caution">
    <text evidence="2">The sequence shown here is derived from an EMBL/GenBank/DDBJ whole genome shotgun (WGS) entry which is preliminary data.</text>
</comment>
<dbReference type="Pfam" id="PF18637">
    <property type="entry name" value="AUDH_Cupin"/>
    <property type="match status" value="1"/>
</dbReference>
<reference evidence="2 3" key="1">
    <citation type="submission" date="2021-08" db="EMBL/GenBank/DDBJ databases">
        <title>Draft Genome Sequence of Phanerochaete sordida strain YK-624.</title>
        <authorList>
            <person name="Mori T."/>
            <person name="Dohra H."/>
            <person name="Suzuki T."/>
            <person name="Kawagishi H."/>
            <person name="Hirai H."/>
        </authorList>
    </citation>
    <scope>NUCLEOTIDE SEQUENCE [LARGE SCALE GENOMIC DNA]</scope>
    <source>
        <strain evidence="2 3">YK-624</strain>
    </source>
</reference>
<keyword evidence="3" id="KW-1185">Reference proteome</keyword>
<dbReference type="AlphaFoldDB" id="A0A9P3GAX1"/>
<gene>
    <name evidence="2" type="ORF">PsYK624_073990</name>
</gene>
<name>A0A9P3GAX1_9APHY</name>
<dbReference type="Proteomes" id="UP000703269">
    <property type="component" value="Unassembled WGS sequence"/>
</dbReference>
<evidence type="ECO:0000313" key="3">
    <source>
        <dbReference type="Proteomes" id="UP000703269"/>
    </source>
</evidence>
<dbReference type="Gene3D" id="2.80.10.50">
    <property type="match status" value="1"/>
</dbReference>
<organism evidence="2 3">
    <name type="scientific">Phanerochaete sordida</name>
    <dbReference type="NCBI Taxonomy" id="48140"/>
    <lineage>
        <taxon>Eukaryota</taxon>
        <taxon>Fungi</taxon>
        <taxon>Dikarya</taxon>
        <taxon>Basidiomycota</taxon>
        <taxon>Agaricomycotina</taxon>
        <taxon>Agaricomycetes</taxon>
        <taxon>Polyporales</taxon>
        <taxon>Phanerochaetaceae</taxon>
        <taxon>Phanerochaete</taxon>
    </lineage>
</organism>
<dbReference type="InterPro" id="IPR040887">
    <property type="entry name" value="AUDH_Cupin"/>
</dbReference>
<accession>A0A9P3GAX1</accession>
<protein>
    <submittedName>
        <fullName evidence="2">Aldos-2-ulose dehydratase</fullName>
    </submittedName>
</protein>
<feature type="domain" description="Aldos-2-ulose dehydratase/isomerase (AUDH) Cupin" evidence="1">
    <location>
        <begin position="160"/>
        <end position="458"/>
    </location>
</feature>
<evidence type="ECO:0000259" key="1">
    <source>
        <dbReference type="Pfam" id="PF18637"/>
    </source>
</evidence>
<evidence type="ECO:0000313" key="2">
    <source>
        <dbReference type="EMBL" id="GJE91250.1"/>
    </source>
</evidence>
<dbReference type="Gene3D" id="2.60.120.990">
    <property type="match status" value="1"/>
</dbReference>
<dbReference type="OrthoDB" id="5378718at2759"/>
<sequence length="622" mass="66982">MILPFKCKIGQGSHVKSSVSVCKIAGRGPEKLSKPRRFMPKIAGLHSPNHGSRPLPQLSWVLHQVVCADIDGDGDDEFLVAMMGADPADLQRTGVWCYKLVDKENMKFSKTKLSSVSAGRIVTANFHSTGSEVDIATISYSVPGYFESPNPSINVLFSTGILAERLDEEVMSRVVRASSTRFTTEMEFLDVSGKRLTLVVLPPCARLAVEKGVSGVKVMAGTLSWADASGTHERAPAARPFSAESMVVTAPHVEAGEEGAIFVLLKPSSTSGHPPFSAMSQLVAHNIFPRYVPDDVRAMHFPWVRCADRPWAHGRFKGLEFFNLVGFHVHFADDSAGALAHVQLWTAGVGVSAGFHNHVEASFCEIHACIANGTGRGGMRWATGPDADFDPDHPDLAHTELVVVPAMHEHGPLWRTRPDGHPFLRVNDTIDYPWHAWLAGAGNPDPQAFDVWLAFEFPAFETFSTPAPPHVLAPGQYAIHFAGAHGAALALQGQDATDGTPVVASMDRSVPQLWNVSSVPGTDMYEIAHARTGSLVCARWPPVQHQRVVGTHSPAAMGLTSRWAVSKNAGGQISFRLPEAPGQGPLFLSVSAAREPQGAATFPVIVQGDNLELSAWTLTPAN</sequence>